<comment type="similarity">
    <text evidence="1">Belongs to the N(4)/N(6)-methyltransferase family.</text>
</comment>
<dbReference type="KEGG" id="sphl:LPB140_09660"/>
<evidence type="ECO:0000313" key="8">
    <source>
        <dbReference type="EMBL" id="APG63763.1"/>
    </source>
</evidence>
<evidence type="ECO:0000256" key="6">
    <source>
        <dbReference type="ARBA" id="ARBA00047942"/>
    </source>
</evidence>
<dbReference type="NCBIfam" id="TIGR00571">
    <property type="entry name" value="dam"/>
    <property type="match status" value="1"/>
</dbReference>
<dbReference type="PRINTS" id="PR00505">
    <property type="entry name" value="D12N6MTFRASE"/>
</dbReference>
<evidence type="ECO:0000256" key="3">
    <source>
        <dbReference type="ARBA" id="ARBA00022603"/>
    </source>
</evidence>
<dbReference type="PANTHER" id="PTHR30481:SF3">
    <property type="entry name" value="DNA ADENINE METHYLASE"/>
    <property type="match status" value="1"/>
</dbReference>
<evidence type="ECO:0000256" key="1">
    <source>
        <dbReference type="ARBA" id="ARBA00006594"/>
    </source>
</evidence>
<dbReference type="Pfam" id="PF02086">
    <property type="entry name" value="MethyltransfD12"/>
    <property type="match status" value="1"/>
</dbReference>
<dbReference type="Gene3D" id="1.10.1020.10">
    <property type="entry name" value="Adenine-specific Methyltransferase, Domain 2"/>
    <property type="match status" value="1"/>
</dbReference>
<keyword evidence="9" id="KW-1185">Reference proteome</keyword>
<evidence type="ECO:0000256" key="5">
    <source>
        <dbReference type="ARBA" id="ARBA00022691"/>
    </source>
</evidence>
<dbReference type="GO" id="GO:0009307">
    <property type="term" value="P:DNA restriction-modification system"/>
    <property type="evidence" value="ECO:0007669"/>
    <property type="project" value="InterPro"/>
</dbReference>
<keyword evidence="4" id="KW-0808">Transferase</keyword>
<evidence type="ECO:0000313" key="9">
    <source>
        <dbReference type="Proteomes" id="UP000242561"/>
    </source>
</evidence>
<keyword evidence="5" id="KW-0949">S-adenosyl-L-methionine</keyword>
<evidence type="ECO:0000256" key="4">
    <source>
        <dbReference type="ARBA" id="ARBA00022679"/>
    </source>
</evidence>
<dbReference type="Gene3D" id="3.40.50.150">
    <property type="entry name" value="Vaccinia Virus protein VP39"/>
    <property type="match status" value="1"/>
</dbReference>
<proteinExistence type="inferred from homology"/>
<comment type="catalytic activity">
    <reaction evidence="6">
        <text>a 2'-deoxyadenosine in DNA + S-adenosyl-L-methionine = an N(6)-methyl-2'-deoxyadenosine in DNA + S-adenosyl-L-homocysteine + H(+)</text>
        <dbReference type="Rhea" id="RHEA:15197"/>
        <dbReference type="Rhea" id="RHEA-COMP:12418"/>
        <dbReference type="Rhea" id="RHEA-COMP:12419"/>
        <dbReference type="ChEBI" id="CHEBI:15378"/>
        <dbReference type="ChEBI" id="CHEBI:57856"/>
        <dbReference type="ChEBI" id="CHEBI:59789"/>
        <dbReference type="ChEBI" id="CHEBI:90615"/>
        <dbReference type="ChEBI" id="CHEBI:90616"/>
        <dbReference type="EC" id="2.1.1.72"/>
    </reaction>
</comment>
<dbReference type="RefSeq" id="WP_072560798.1">
    <property type="nucleotide sequence ID" value="NZ_CP018154.1"/>
</dbReference>
<protein>
    <recommendedName>
        <fullName evidence="2">site-specific DNA-methyltransferase (adenine-specific)</fullName>
        <ecNumber evidence="2">2.1.1.72</ecNumber>
    </recommendedName>
</protein>
<dbReference type="PANTHER" id="PTHR30481">
    <property type="entry name" value="DNA ADENINE METHYLASE"/>
    <property type="match status" value="1"/>
</dbReference>
<dbReference type="Proteomes" id="UP000242561">
    <property type="component" value="Chromosome"/>
</dbReference>
<dbReference type="STRING" id="1913578.LPB140_09660"/>
<reference evidence="8 9" key="1">
    <citation type="submission" date="2016-11" db="EMBL/GenBank/DDBJ databases">
        <title>Sphingorhabdus sp. LPB0140, isolated from marine environment.</title>
        <authorList>
            <person name="Kim E."/>
            <person name="Yi H."/>
        </authorList>
    </citation>
    <scope>NUCLEOTIDE SEQUENCE [LARGE SCALE GENOMIC DNA]</scope>
    <source>
        <strain evidence="8 9">LPB0140</strain>
    </source>
</reference>
<dbReference type="GO" id="GO:0009007">
    <property type="term" value="F:site-specific DNA-methyltransferase (adenine-specific) activity"/>
    <property type="evidence" value="ECO:0007669"/>
    <property type="project" value="UniProtKB-EC"/>
</dbReference>
<dbReference type="EC" id="2.1.1.72" evidence="2"/>
<dbReference type="AlphaFoldDB" id="A0A1L3JFD3"/>
<dbReference type="InterPro" id="IPR029063">
    <property type="entry name" value="SAM-dependent_MTases_sf"/>
</dbReference>
<feature type="binding site" evidence="7">
    <location>
        <position position="20"/>
    </location>
    <ligand>
        <name>S-adenosyl-L-methionine</name>
        <dbReference type="ChEBI" id="CHEBI:59789"/>
    </ligand>
</feature>
<dbReference type="GO" id="GO:0043565">
    <property type="term" value="F:sequence-specific DNA binding"/>
    <property type="evidence" value="ECO:0007669"/>
    <property type="project" value="TreeGrafter"/>
</dbReference>
<dbReference type="GO" id="GO:1904047">
    <property type="term" value="F:S-adenosyl-L-methionine binding"/>
    <property type="evidence" value="ECO:0007669"/>
    <property type="project" value="TreeGrafter"/>
</dbReference>
<feature type="binding site" evidence="7">
    <location>
        <position position="60"/>
    </location>
    <ligand>
        <name>S-adenosyl-L-methionine</name>
        <dbReference type="ChEBI" id="CHEBI:59789"/>
    </ligand>
</feature>
<accession>A0A1L3JFD3</accession>
<dbReference type="InterPro" id="IPR012327">
    <property type="entry name" value="MeTrfase_D12"/>
</dbReference>
<dbReference type="GO" id="GO:0006298">
    <property type="term" value="P:mismatch repair"/>
    <property type="evidence" value="ECO:0007669"/>
    <property type="project" value="TreeGrafter"/>
</dbReference>
<evidence type="ECO:0000256" key="7">
    <source>
        <dbReference type="PIRSR" id="PIRSR000398-1"/>
    </source>
</evidence>
<feature type="binding site" evidence="7">
    <location>
        <position position="187"/>
    </location>
    <ligand>
        <name>S-adenosyl-L-methionine</name>
        <dbReference type="ChEBI" id="CHEBI:59789"/>
    </ligand>
</feature>
<keyword evidence="3" id="KW-0489">Methyltransferase</keyword>
<dbReference type="InterPro" id="IPR012263">
    <property type="entry name" value="M_m6A_EcoRV"/>
</dbReference>
<dbReference type="REBASE" id="173501">
    <property type="entry name" value="M2.Ssp0140ORF9655P"/>
</dbReference>
<dbReference type="GO" id="GO:0032259">
    <property type="term" value="P:methylation"/>
    <property type="evidence" value="ECO:0007669"/>
    <property type="project" value="UniProtKB-KW"/>
</dbReference>
<gene>
    <name evidence="8" type="ORF">LPB140_09660</name>
</gene>
<evidence type="ECO:0000256" key="2">
    <source>
        <dbReference type="ARBA" id="ARBA00011900"/>
    </source>
</evidence>
<dbReference type="SUPFAM" id="SSF53335">
    <property type="entry name" value="S-adenosyl-L-methionine-dependent methyltransferases"/>
    <property type="match status" value="1"/>
</dbReference>
<dbReference type="EMBL" id="CP018154">
    <property type="protein sequence ID" value="APG63763.1"/>
    <property type="molecule type" value="Genomic_DNA"/>
</dbReference>
<dbReference type="PIRSF" id="PIRSF000398">
    <property type="entry name" value="M_m6A_EcoRV"/>
    <property type="match status" value="1"/>
</dbReference>
<sequence>MNQIVNNIGRKPFLKWAGNKHRVISHILPVLPSGERLVEPFAGSCAISLVSTYPNFLLSDTNADLIDLFINIQTDADLILKETENLFDGSNNNADAFYELREEFNSSPNSIRKSSIFIYLNRHCFNGLCRYNKSGIFNVPFGKYTNPKCPKNEIMNFASFAKEATFYHQSFEDTFAQARPGDVFYCDPPYSPLTATSNFTSYSKNEFGEAEHVKLRDEAIRLSEQGTTVIISNHRTEETLKLYKEAKIIEFNVSRLISSKASTRNAAPELLAIFDAR</sequence>
<feature type="binding site" evidence="7">
    <location>
        <position position="16"/>
    </location>
    <ligand>
        <name>S-adenosyl-L-methionine</name>
        <dbReference type="ChEBI" id="CHEBI:59789"/>
    </ligand>
</feature>
<organism evidence="8 9">
    <name type="scientific">Sphingorhabdus lutea</name>
    <dbReference type="NCBI Taxonomy" id="1913578"/>
    <lineage>
        <taxon>Bacteria</taxon>
        <taxon>Pseudomonadati</taxon>
        <taxon>Pseudomonadota</taxon>
        <taxon>Alphaproteobacteria</taxon>
        <taxon>Sphingomonadales</taxon>
        <taxon>Sphingomonadaceae</taxon>
        <taxon>Sphingorhabdus</taxon>
    </lineage>
</organism>
<name>A0A1L3JFD3_9SPHN</name>
<dbReference type="InterPro" id="IPR023095">
    <property type="entry name" value="Ade_MeTrfase_dom_2"/>
</dbReference>